<dbReference type="Proteomes" id="UP000656548">
    <property type="component" value="Unassembled WGS sequence"/>
</dbReference>
<evidence type="ECO:0000313" key="2">
    <source>
        <dbReference type="Proteomes" id="UP000656548"/>
    </source>
</evidence>
<organism evidence="1 2">
    <name type="scientific">Amycolatopsis roodepoortensis</name>
    <dbReference type="NCBI Taxonomy" id="700274"/>
    <lineage>
        <taxon>Bacteria</taxon>
        <taxon>Bacillati</taxon>
        <taxon>Actinomycetota</taxon>
        <taxon>Actinomycetes</taxon>
        <taxon>Pseudonocardiales</taxon>
        <taxon>Pseudonocardiaceae</taxon>
        <taxon>Amycolatopsis</taxon>
    </lineage>
</organism>
<protein>
    <recommendedName>
        <fullName evidence="3">HNH endonuclease</fullName>
    </recommendedName>
</protein>
<evidence type="ECO:0000313" key="1">
    <source>
        <dbReference type="EMBL" id="MBE1575026.1"/>
    </source>
</evidence>
<name>A0ABR9L2Q8_9PSEU</name>
<accession>A0ABR9L2Q8</accession>
<dbReference type="Gene3D" id="1.10.30.50">
    <property type="match status" value="1"/>
</dbReference>
<dbReference type="CDD" id="cd00085">
    <property type="entry name" value="HNHc"/>
    <property type="match status" value="1"/>
</dbReference>
<sequence>MNPRGFFPESEARTIVRARSGGLCEKCGQAEAIHWHHRLNRSQGGTWHPSNGLHLCLACHLEMDQADEVLFANGWRISGKDSRPYTEIPVTHWLYGRMLLDDLGDFQYPPPALAVA</sequence>
<proteinExistence type="predicted"/>
<gene>
    <name evidence="1" type="ORF">H4W30_002073</name>
</gene>
<evidence type="ECO:0008006" key="3">
    <source>
        <dbReference type="Google" id="ProtNLM"/>
    </source>
</evidence>
<dbReference type="EMBL" id="JADBEJ010000003">
    <property type="protein sequence ID" value="MBE1575026.1"/>
    <property type="molecule type" value="Genomic_DNA"/>
</dbReference>
<reference evidence="1 2" key="1">
    <citation type="submission" date="2020-10" db="EMBL/GenBank/DDBJ databases">
        <title>Sequencing the genomes of 1000 actinobacteria strains.</title>
        <authorList>
            <person name="Klenk H.-P."/>
        </authorList>
    </citation>
    <scope>NUCLEOTIDE SEQUENCE [LARGE SCALE GENOMIC DNA]</scope>
    <source>
        <strain evidence="1 2">DSM 46661</strain>
    </source>
</reference>
<comment type="caution">
    <text evidence="1">The sequence shown here is derived from an EMBL/GenBank/DDBJ whole genome shotgun (WGS) entry which is preliminary data.</text>
</comment>
<dbReference type="InterPro" id="IPR003615">
    <property type="entry name" value="HNH_nuc"/>
</dbReference>
<keyword evidence="2" id="KW-1185">Reference proteome</keyword>
<dbReference type="RefSeq" id="WP_191334920.1">
    <property type="nucleotide sequence ID" value="NZ_JADBEJ010000003.1"/>
</dbReference>